<reference evidence="4" key="1">
    <citation type="submission" date="2023-11" db="EMBL/GenBank/DDBJ databases">
        <authorList>
            <person name="Alioto T."/>
            <person name="Alioto T."/>
            <person name="Gomez Garrido J."/>
        </authorList>
    </citation>
    <scope>NUCLEOTIDE SEQUENCE</scope>
</reference>
<dbReference type="PANTHER" id="PTHR45662">
    <property type="entry name" value="PHOSPHATIDYLINOSITIDE PHOSPHATASE SAC1"/>
    <property type="match status" value="1"/>
</dbReference>
<dbReference type="InterPro" id="IPR022158">
    <property type="entry name" value="Inositol_phosphatase"/>
</dbReference>
<dbReference type="EMBL" id="CAVMBE010000044">
    <property type="protein sequence ID" value="CAK4031152.1"/>
    <property type="molecule type" value="Genomic_DNA"/>
</dbReference>
<dbReference type="PROSITE" id="PS51791">
    <property type="entry name" value="HSAC2"/>
    <property type="match status" value="1"/>
</dbReference>
<evidence type="ECO:0000313" key="4">
    <source>
        <dbReference type="EMBL" id="CAK4031152.1"/>
    </source>
</evidence>
<comment type="caution">
    <text evidence="4">The sequence shown here is derived from an EMBL/GenBank/DDBJ whole genome shotgun (WGS) entry which is preliminary data.</text>
</comment>
<feature type="compositionally biased region" description="Basic and acidic residues" evidence="1">
    <location>
        <begin position="191"/>
        <end position="215"/>
    </location>
</feature>
<evidence type="ECO:0000313" key="5">
    <source>
        <dbReference type="Proteomes" id="UP001296104"/>
    </source>
</evidence>
<dbReference type="Pfam" id="PF02383">
    <property type="entry name" value="Syja_N"/>
    <property type="match status" value="1"/>
</dbReference>
<feature type="region of interest" description="Disordered" evidence="1">
    <location>
        <begin position="835"/>
        <end position="861"/>
    </location>
</feature>
<name>A0AAI8Z2B5_9PEZI</name>
<dbReference type="AlphaFoldDB" id="A0AAI8Z2B5"/>
<accession>A0AAI8Z2B5</accession>
<dbReference type="InterPro" id="IPR002013">
    <property type="entry name" value="SAC_dom"/>
</dbReference>
<keyword evidence="5" id="KW-1185">Reference proteome</keyword>
<feature type="region of interest" description="Disordered" evidence="1">
    <location>
        <begin position="118"/>
        <end position="164"/>
    </location>
</feature>
<feature type="region of interest" description="Disordered" evidence="1">
    <location>
        <begin position="191"/>
        <end position="255"/>
    </location>
</feature>
<organism evidence="4 5">
    <name type="scientific">Lecanosticta acicola</name>
    <dbReference type="NCBI Taxonomy" id="111012"/>
    <lineage>
        <taxon>Eukaryota</taxon>
        <taxon>Fungi</taxon>
        <taxon>Dikarya</taxon>
        <taxon>Ascomycota</taxon>
        <taxon>Pezizomycotina</taxon>
        <taxon>Dothideomycetes</taxon>
        <taxon>Dothideomycetidae</taxon>
        <taxon>Mycosphaerellales</taxon>
        <taxon>Mycosphaerellaceae</taxon>
        <taxon>Lecanosticta</taxon>
    </lineage>
</organism>
<dbReference type="PROSITE" id="PS50275">
    <property type="entry name" value="SAC"/>
    <property type="match status" value="1"/>
</dbReference>
<dbReference type="InterPro" id="IPR034753">
    <property type="entry name" value="hSac2"/>
</dbReference>
<feature type="compositionally biased region" description="Acidic residues" evidence="1">
    <location>
        <begin position="125"/>
        <end position="150"/>
    </location>
</feature>
<protein>
    <submittedName>
        <fullName evidence="4">Related to SAC1-recessive suppressor of secretory defect</fullName>
    </submittedName>
</protein>
<dbReference type="Pfam" id="PF12456">
    <property type="entry name" value="hSac2"/>
    <property type="match status" value="1"/>
</dbReference>
<gene>
    <name evidence="4" type="ORF">LECACI_7A006310</name>
</gene>
<evidence type="ECO:0000256" key="1">
    <source>
        <dbReference type="SAM" id="MobiDB-lite"/>
    </source>
</evidence>
<feature type="domain" description="SAC" evidence="2">
    <location>
        <begin position="267"/>
        <end position="639"/>
    </location>
</feature>
<dbReference type="GO" id="GO:0005783">
    <property type="term" value="C:endoplasmic reticulum"/>
    <property type="evidence" value="ECO:0007669"/>
    <property type="project" value="TreeGrafter"/>
</dbReference>
<dbReference type="PANTHER" id="PTHR45662:SF7">
    <property type="entry name" value="SACI DOMAIN PROTEIN (AFU_ORTHOLOGUE AFUA_1G15890)"/>
    <property type="match status" value="1"/>
</dbReference>
<evidence type="ECO:0000259" key="3">
    <source>
        <dbReference type="PROSITE" id="PS51791"/>
    </source>
</evidence>
<dbReference type="GO" id="GO:0043812">
    <property type="term" value="F:phosphatidylinositol-4-phosphate phosphatase activity"/>
    <property type="evidence" value="ECO:0007669"/>
    <property type="project" value="TreeGrafter"/>
</dbReference>
<sequence length="959" mass="107743">MPPLVKRFLVTAASDALILHSTNPKESKNAVKIDYRTNCIASTTSSKSRDEGEGLEIYGLVGILDLAESSYLICITKRKQVAKIWGKDVFGVEDVGLIPLHQGREEVEGVLGPLIKQQKSRIPNVEEEDEESEEEVVGAGDEGEPEDEAAALEPPKEGGMLKKSTTFVRDVVQDRGKYGRFATRWFSRNGSREGVKRQEGMASGDKAEGLTKEQTKQTQQALPENEKPTEATSGEEEGNGGQHETPAAAKQQQSAIEHLTPRILKSARLYFSSGGFYFSYEHDISGSLSQRSHGHGSVTPLWKRFDELFFWNRHLMKPFIESGQDSLVLPLMQGFVGQRSFSIARTEGAENDVVAEAVQDAEGVVKVQEEQGESKKHKEKESPAHNFLLTLVSRRSIRRAGLRYLRRGVDDDGAVANSVETEQILSSRDWSDSVKTFSLLQVRGSIPLFFSQTPYSFKPVPVIFGSEATNQTAFRKHFEAISKRYGQVQAASLIDQHGTEVSIGEAYERHAKRLNEDGGIDGREEVGFEWFDFHGACKGMRFENVQLLMDKLQGQLDSFGWIVKQNDRNIREQTGVLRTNCMDCLDRTNVVQSAVAGWALQQQLAELGINIDLKSDPKTQWFNTLWADNGDAISKQYAGTSALKGDFTRTRKRNWTGALSDFSLTLNRYYNNIFGDYFLQTNIDYFLGNAGPAIFDDFETDMMSQDYALDMRHVRQNAIDTCIKIVLEDPLEELKAGWILSCPSQSNTLRSLPFEECVLLLTDKAIYFCRFNWETEKIGSFERVALLDIKEMFRGVYVTSALGGTHLDEKKNVGFVVKYEIRGEGMVRTNTRSLGVAQGMEENNENTEKDQGKDKKSNQQRDETRILAFKALPPKAVAAKDEDEDLLKNTNEGGLVKHICDEIQSCWRRAWEQDMGYQHIVVDQPPSVEERDVISVSEAKRSTGYLESLGYGLKRLVWS</sequence>
<proteinExistence type="predicted"/>
<feature type="compositionally biased region" description="Basic and acidic residues" evidence="1">
    <location>
        <begin position="846"/>
        <end position="861"/>
    </location>
</feature>
<dbReference type="GO" id="GO:0046856">
    <property type="term" value="P:phosphatidylinositol dephosphorylation"/>
    <property type="evidence" value="ECO:0007669"/>
    <property type="project" value="TreeGrafter"/>
</dbReference>
<evidence type="ECO:0000259" key="2">
    <source>
        <dbReference type="PROSITE" id="PS50275"/>
    </source>
</evidence>
<dbReference type="Proteomes" id="UP001296104">
    <property type="component" value="Unassembled WGS sequence"/>
</dbReference>
<feature type="domain" description="HSac2" evidence="3">
    <location>
        <begin position="709"/>
        <end position="867"/>
    </location>
</feature>